<reference evidence="2" key="2">
    <citation type="submission" date="2020-09" db="EMBL/GenBank/DDBJ databases">
        <authorList>
            <person name="Sun Q."/>
            <person name="Kim S."/>
        </authorList>
    </citation>
    <scope>NUCLEOTIDE SEQUENCE</scope>
    <source>
        <strain evidence="2">KCTC 32255</strain>
    </source>
</reference>
<feature type="domain" description="Xylose isomerase-like TIM barrel" evidence="1">
    <location>
        <begin position="15"/>
        <end position="137"/>
    </location>
</feature>
<proteinExistence type="predicted"/>
<name>A0A918PJ29_9SPHN</name>
<dbReference type="InterPro" id="IPR036237">
    <property type="entry name" value="Xyl_isomerase-like_sf"/>
</dbReference>
<accession>A0A918PJ29</accession>
<sequence length="179" mass="19195">MAELGVARVSTVSFDPSWKRTVDEMAALAVMGAEYDVTVLIEPCVLFPFGTLDEVLRLIDIVAMPSLKLLIDALHIVRNGGFAKLDQVDPALIGYLQLCDGPLHSAGPEAYMNEAAHQRLVSGKGELPLVDIVRRVSPETIVSGEVPMAAERATGASDLDRLKAITQGISRTLELAFPG</sequence>
<dbReference type="Proteomes" id="UP000648075">
    <property type="component" value="Unassembled WGS sequence"/>
</dbReference>
<evidence type="ECO:0000313" key="3">
    <source>
        <dbReference type="Proteomes" id="UP000648075"/>
    </source>
</evidence>
<gene>
    <name evidence="2" type="ORF">GCM10011614_26660</name>
</gene>
<dbReference type="EMBL" id="BMZA01000011">
    <property type="protein sequence ID" value="GGZ10422.1"/>
    <property type="molecule type" value="Genomic_DNA"/>
</dbReference>
<comment type="caution">
    <text evidence="2">The sequence shown here is derived from an EMBL/GenBank/DDBJ whole genome shotgun (WGS) entry which is preliminary data.</text>
</comment>
<evidence type="ECO:0000259" key="1">
    <source>
        <dbReference type="Pfam" id="PF01261"/>
    </source>
</evidence>
<reference evidence="2" key="1">
    <citation type="journal article" date="2014" name="Int. J. Syst. Evol. Microbiol.">
        <title>Complete genome sequence of Corynebacterium casei LMG S-19264T (=DSM 44701T), isolated from a smear-ripened cheese.</title>
        <authorList>
            <consortium name="US DOE Joint Genome Institute (JGI-PGF)"/>
            <person name="Walter F."/>
            <person name="Albersmeier A."/>
            <person name="Kalinowski J."/>
            <person name="Ruckert C."/>
        </authorList>
    </citation>
    <scope>NUCLEOTIDE SEQUENCE</scope>
    <source>
        <strain evidence="2">KCTC 32255</strain>
    </source>
</reference>
<organism evidence="2 3">
    <name type="scientific">Novosphingobium colocasiae</name>
    <dbReference type="NCBI Taxonomy" id="1256513"/>
    <lineage>
        <taxon>Bacteria</taxon>
        <taxon>Pseudomonadati</taxon>
        <taxon>Pseudomonadota</taxon>
        <taxon>Alphaproteobacteria</taxon>
        <taxon>Sphingomonadales</taxon>
        <taxon>Sphingomonadaceae</taxon>
        <taxon>Novosphingobium</taxon>
    </lineage>
</organism>
<keyword evidence="3" id="KW-1185">Reference proteome</keyword>
<dbReference type="InterPro" id="IPR013022">
    <property type="entry name" value="Xyl_isomerase-like_TIM-brl"/>
</dbReference>
<dbReference type="SUPFAM" id="SSF51658">
    <property type="entry name" value="Xylose isomerase-like"/>
    <property type="match status" value="1"/>
</dbReference>
<dbReference type="Pfam" id="PF01261">
    <property type="entry name" value="AP_endonuc_2"/>
    <property type="match status" value="1"/>
</dbReference>
<dbReference type="RefSeq" id="WP_189621708.1">
    <property type="nucleotide sequence ID" value="NZ_BMZA01000011.1"/>
</dbReference>
<dbReference type="AlphaFoldDB" id="A0A918PJ29"/>
<protein>
    <recommendedName>
        <fullName evidence="1">Xylose isomerase-like TIM barrel domain-containing protein</fullName>
    </recommendedName>
</protein>
<dbReference type="Gene3D" id="3.20.20.150">
    <property type="entry name" value="Divalent-metal-dependent TIM barrel enzymes"/>
    <property type="match status" value="1"/>
</dbReference>
<evidence type="ECO:0000313" key="2">
    <source>
        <dbReference type="EMBL" id="GGZ10422.1"/>
    </source>
</evidence>